<proteinExistence type="predicted"/>
<name>A0A369XLS3_9PROT</name>
<reference evidence="2 3" key="1">
    <citation type="submission" date="2018-05" db="EMBL/GenBank/DDBJ databases">
        <title>Integrated omic analyses show evidence that a Ca. Accumulibacter phosphatis strain performs denitrification under micro-aerobic conditions.</title>
        <authorList>
            <person name="Camejo P.Y."/>
            <person name="Katherine M.D."/>
            <person name="Daniel N.R."/>
        </authorList>
    </citation>
    <scope>NUCLEOTIDE SEQUENCE [LARGE SCALE GENOMIC DNA]</scope>
    <source>
        <strain evidence="2">UW-LDO-IC</strain>
    </source>
</reference>
<evidence type="ECO:0000313" key="2">
    <source>
        <dbReference type="EMBL" id="RDE50874.1"/>
    </source>
</evidence>
<accession>A0A369XLS3</accession>
<evidence type="ECO:0000313" key="3">
    <source>
        <dbReference type="Proteomes" id="UP000253831"/>
    </source>
</evidence>
<feature type="region of interest" description="Disordered" evidence="1">
    <location>
        <begin position="1"/>
        <end position="24"/>
    </location>
</feature>
<organism evidence="2 3">
    <name type="scientific">Candidatus Accumulibacter meliphilus</name>
    <dbReference type="NCBI Taxonomy" id="2211374"/>
    <lineage>
        <taxon>Bacteria</taxon>
        <taxon>Pseudomonadati</taxon>
        <taxon>Pseudomonadota</taxon>
        <taxon>Betaproteobacteria</taxon>
        <taxon>Candidatus Accumulibacter</taxon>
    </lineage>
</organism>
<comment type="caution">
    <text evidence="2">The sequence shown here is derived from an EMBL/GenBank/DDBJ whole genome shotgun (WGS) entry which is preliminary data.</text>
</comment>
<protein>
    <submittedName>
        <fullName evidence="2">Uncharacterized protein</fullName>
    </submittedName>
</protein>
<evidence type="ECO:0000256" key="1">
    <source>
        <dbReference type="SAM" id="MobiDB-lite"/>
    </source>
</evidence>
<gene>
    <name evidence="2" type="ORF">DVS81_08650</name>
</gene>
<sequence>MNDIGQNKHLGKGNQSSAKVNRVHATRRMRFENGDRVLGELRRGIANRGVGDVRHQVALDLPTVCVGDTAFAMQTTEGQGVEENAAFRPGWLSTFFTSLPEDFREISISDCFP</sequence>
<dbReference type="AlphaFoldDB" id="A0A369XLS3"/>
<dbReference type="EMBL" id="QPGA01000013">
    <property type="protein sequence ID" value="RDE50874.1"/>
    <property type="molecule type" value="Genomic_DNA"/>
</dbReference>
<dbReference type="Proteomes" id="UP000253831">
    <property type="component" value="Unassembled WGS sequence"/>
</dbReference>